<dbReference type="AlphaFoldDB" id="A0A0A7CLX7"/>
<organism evidence="2">
    <name type="scientific">Thraustotheca clavata</name>
    <dbReference type="NCBI Taxonomy" id="74557"/>
    <lineage>
        <taxon>Eukaryota</taxon>
        <taxon>Sar</taxon>
        <taxon>Stramenopiles</taxon>
        <taxon>Oomycota</taxon>
        <taxon>Saprolegniomycetes</taxon>
        <taxon>Saprolegniales</taxon>
        <taxon>Achlyaceae</taxon>
        <taxon>Thraustotheca</taxon>
    </lineage>
</organism>
<feature type="chain" id="PRO_5002025796" evidence="1">
    <location>
        <begin position="17"/>
        <end position="182"/>
    </location>
</feature>
<keyword evidence="1" id="KW-0732">Signal</keyword>
<feature type="signal peptide" evidence="1">
    <location>
        <begin position="1"/>
        <end position="16"/>
    </location>
</feature>
<sequence>MWCSVFGVIILTTCVARHVLTLFDNYNYQGRRLDLSIGNNDDVKREWQNRYEFVGYFLESLGGEYMIWNEDTPDMGKLWNNYICSYIVRENYESTDFQSGNVNMVLLTPGYKLILYDNLNQTGNFTRYSYDTPGLNIRALSYSMHKIPITAMPVVAPSLIAPLTPPTHNDSVIITVSIFQTI</sequence>
<proteinExistence type="predicted"/>
<name>A0A0A7CLX7_9STRA</name>
<evidence type="ECO:0000313" key="2">
    <source>
        <dbReference type="EMBL" id="AIG55450.1"/>
    </source>
</evidence>
<accession>A0A0A7CLX7</accession>
<evidence type="ECO:0000256" key="1">
    <source>
        <dbReference type="SAM" id="SignalP"/>
    </source>
</evidence>
<protein>
    <submittedName>
        <fullName evidence="2">Secreted protein</fullName>
    </submittedName>
</protein>
<dbReference type="EMBL" id="KM037989">
    <property type="protein sequence ID" value="AIG55450.1"/>
    <property type="molecule type" value="Genomic_DNA"/>
</dbReference>
<reference evidence="2" key="1">
    <citation type="journal article" date="2014" name="Genome Biol. Evol.">
        <title>The secreted proteins of Achlya hypogyna and Thraustotheca clavata identify the ancestral oomycete secretome and reveal gene acquisitions by horizontal gene transfer.</title>
        <authorList>
            <person name="Misner I."/>
            <person name="Blouin N."/>
            <person name="Leonard G."/>
            <person name="Richards T.A."/>
            <person name="Lane C.E."/>
        </authorList>
    </citation>
    <scope>NUCLEOTIDE SEQUENCE</scope>
    <source>
        <strain evidence="2">ATCC 34112</strain>
    </source>
</reference>